<reference evidence="1" key="1">
    <citation type="submission" date="2023-11" db="EMBL/GenBank/DDBJ databases">
        <title>Scrofimicrobium hongkongense sp. nov., isolated from a patient with peritonitis.</title>
        <authorList>
            <person name="Lao H.Y."/>
            <person name="Wong A.Y.P."/>
            <person name="Ng T.L."/>
            <person name="Wong R.Y.L."/>
            <person name="Yau M.C.Y."/>
            <person name="Lam J.Y.W."/>
            <person name="Siu G.K.H."/>
        </authorList>
    </citation>
    <scope>NUCLEOTIDE SEQUENCE</scope>
    <source>
        <strain evidence="1">R131</strain>
    </source>
</reference>
<proteinExistence type="predicted"/>
<name>A0AAU7V6C7_9ACTO</name>
<sequence length="148" mass="16886">METVATPVSLARLRQRLLERSMHVLEDEEGDLGLFLFPHFFYLISEPEKPILGTSIFHRGVDVQHARACANFVENFNRNYYLPKLFTVVSDQGKITFRVSHCFSWGANATDQQLDAELDTFVRSALECFAALEQYLADPWVNPSGESQ</sequence>
<dbReference type="KEGG" id="sapp:SAC06_06945"/>
<dbReference type="Pfam" id="PF10722">
    <property type="entry name" value="YbjN"/>
    <property type="match status" value="1"/>
</dbReference>
<accession>A0AAU7V6C7</accession>
<gene>
    <name evidence="1" type="ORF">SAC06_06945</name>
</gene>
<organism evidence="1">
    <name type="scientific">Scrofimicrobium appendicitidis</name>
    <dbReference type="NCBI Taxonomy" id="3079930"/>
    <lineage>
        <taxon>Bacteria</taxon>
        <taxon>Bacillati</taxon>
        <taxon>Actinomycetota</taxon>
        <taxon>Actinomycetes</taxon>
        <taxon>Actinomycetales</taxon>
        <taxon>Actinomycetaceae</taxon>
        <taxon>Scrofimicrobium</taxon>
    </lineage>
</organism>
<dbReference type="InterPro" id="IPR019660">
    <property type="entry name" value="Put_sensory_transdc_reg_YbjN"/>
</dbReference>
<evidence type="ECO:0000313" key="1">
    <source>
        <dbReference type="EMBL" id="XBW07381.1"/>
    </source>
</evidence>
<dbReference type="AlphaFoldDB" id="A0AAU7V6C7"/>
<dbReference type="RefSeq" id="WP_350257587.1">
    <property type="nucleotide sequence ID" value="NZ_CP138335.1"/>
</dbReference>
<protein>
    <submittedName>
        <fullName evidence="1">YbjN domain-containing protein</fullName>
    </submittedName>
</protein>
<dbReference type="EMBL" id="CP138335">
    <property type="protein sequence ID" value="XBW07381.1"/>
    <property type="molecule type" value="Genomic_DNA"/>
</dbReference>